<protein>
    <submittedName>
        <fullName evidence="1">Uncharacterized protein</fullName>
    </submittedName>
</protein>
<evidence type="ECO:0000313" key="1">
    <source>
        <dbReference type="EMBL" id="KAJ7373489.1"/>
    </source>
</evidence>
<dbReference type="AlphaFoldDB" id="A0A9W9Z362"/>
<proteinExistence type="predicted"/>
<dbReference type="Proteomes" id="UP001163046">
    <property type="component" value="Unassembled WGS sequence"/>
</dbReference>
<name>A0A9W9Z362_9CNID</name>
<organism evidence="1 2">
    <name type="scientific">Desmophyllum pertusum</name>
    <dbReference type="NCBI Taxonomy" id="174260"/>
    <lineage>
        <taxon>Eukaryota</taxon>
        <taxon>Metazoa</taxon>
        <taxon>Cnidaria</taxon>
        <taxon>Anthozoa</taxon>
        <taxon>Hexacorallia</taxon>
        <taxon>Scleractinia</taxon>
        <taxon>Caryophylliina</taxon>
        <taxon>Caryophylliidae</taxon>
        <taxon>Desmophyllum</taxon>
    </lineage>
</organism>
<dbReference type="EMBL" id="MU826830">
    <property type="protein sequence ID" value="KAJ7373489.1"/>
    <property type="molecule type" value="Genomic_DNA"/>
</dbReference>
<comment type="caution">
    <text evidence="1">The sequence shown here is derived from an EMBL/GenBank/DDBJ whole genome shotgun (WGS) entry which is preliminary data.</text>
</comment>
<evidence type="ECO:0000313" key="2">
    <source>
        <dbReference type="Proteomes" id="UP001163046"/>
    </source>
</evidence>
<reference evidence="1" key="1">
    <citation type="submission" date="2023-01" db="EMBL/GenBank/DDBJ databases">
        <title>Genome assembly of the deep-sea coral Lophelia pertusa.</title>
        <authorList>
            <person name="Herrera S."/>
            <person name="Cordes E."/>
        </authorList>
    </citation>
    <scope>NUCLEOTIDE SEQUENCE</scope>
    <source>
        <strain evidence="1">USNM1676648</strain>
        <tissue evidence="1">Polyp</tissue>
    </source>
</reference>
<sequence>MPLKPNKQLMNKPGNIFLTSFEKLRWTSIQVVSGFAPEEESPSKIEPAGPPRSGKFAEITATSVTALERQEVDTSLTAAKSLQTRLPLIASQGMNDMKIACHCCVELIANASKCTKVTT</sequence>
<accession>A0A9W9Z362</accession>
<keyword evidence="2" id="KW-1185">Reference proteome</keyword>
<gene>
    <name evidence="1" type="ORF">OS493_011085</name>
</gene>